<sequence>MQDEVPIIKTHRRYSLETKRNILRALSDHTQQRVADLSGIPLRTVQNFVREKEKIWASLHAKRRFHIGEPGRPEILPGGDDLLDYMVAMREKHFPLTTYHVVQQVKANNQEWVNEYSTSKEDPYKSLFRLCRDFVYRHGFSRRRASTAKAMTSAQILEIRQKFLEEFWSENDHFDDSDVINCDVTGIYFDTPPRYILAQKGSDASISHADKSCRLTAVLAAKRNGDKLPILFVVKGKPGGFIDVNELMTYPAGHFYAVQKNSWIDGDGWNFYLDTILRPEIVRPSLILIDNFDAHTTPRNVQFVEEELSSTVCTLPPNMTSVLQPLDVGVMGPFKAKLRNLWLKETYHPTCAVDKRMACIKRAIKAWDMISPETIKKAFDKAIPRNK</sequence>
<dbReference type="Proteomes" id="UP000481153">
    <property type="component" value="Unassembled WGS sequence"/>
</dbReference>
<dbReference type="InterPro" id="IPR050863">
    <property type="entry name" value="CenT-Element_Derived"/>
</dbReference>
<accession>A0A6G0X696</accession>
<evidence type="ECO:0000313" key="2">
    <source>
        <dbReference type="EMBL" id="KAF0735344.1"/>
    </source>
</evidence>
<proteinExistence type="predicted"/>
<dbReference type="Gene3D" id="3.30.420.10">
    <property type="entry name" value="Ribonuclease H-like superfamily/Ribonuclease H"/>
    <property type="match status" value="1"/>
</dbReference>
<reference evidence="2 3" key="1">
    <citation type="submission" date="2019-07" db="EMBL/GenBank/DDBJ databases">
        <title>Genomics analysis of Aphanomyces spp. identifies a new class of oomycete effector associated with host adaptation.</title>
        <authorList>
            <person name="Gaulin E."/>
        </authorList>
    </citation>
    <scope>NUCLEOTIDE SEQUENCE [LARGE SCALE GENOMIC DNA]</scope>
    <source>
        <strain evidence="2 3">ATCC 201684</strain>
    </source>
</reference>
<dbReference type="GO" id="GO:0005634">
    <property type="term" value="C:nucleus"/>
    <property type="evidence" value="ECO:0007669"/>
    <property type="project" value="TreeGrafter"/>
</dbReference>
<dbReference type="EMBL" id="VJMJ01000100">
    <property type="protein sequence ID" value="KAF0735344.1"/>
    <property type="molecule type" value="Genomic_DNA"/>
</dbReference>
<feature type="domain" description="DDE-1" evidence="1">
    <location>
        <begin position="214"/>
        <end position="379"/>
    </location>
</feature>
<name>A0A6G0X696_9STRA</name>
<evidence type="ECO:0000259" key="1">
    <source>
        <dbReference type="Pfam" id="PF03184"/>
    </source>
</evidence>
<dbReference type="InterPro" id="IPR004875">
    <property type="entry name" value="DDE_SF_endonuclease_dom"/>
</dbReference>
<protein>
    <recommendedName>
        <fullName evidence="1">DDE-1 domain-containing protein</fullName>
    </recommendedName>
</protein>
<dbReference type="AlphaFoldDB" id="A0A6G0X696"/>
<keyword evidence="3" id="KW-1185">Reference proteome</keyword>
<organism evidence="2 3">
    <name type="scientific">Aphanomyces euteiches</name>
    <dbReference type="NCBI Taxonomy" id="100861"/>
    <lineage>
        <taxon>Eukaryota</taxon>
        <taxon>Sar</taxon>
        <taxon>Stramenopiles</taxon>
        <taxon>Oomycota</taxon>
        <taxon>Saprolegniomycetes</taxon>
        <taxon>Saprolegniales</taxon>
        <taxon>Verrucalvaceae</taxon>
        <taxon>Aphanomyces</taxon>
    </lineage>
</organism>
<comment type="caution">
    <text evidence="2">The sequence shown here is derived from an EMBL/GenBank/DDBJ whole genome shotgun (WGS) entry which is preliminary data.</text>
</comment>
<gene>
    <name evidence="2" type="ORF">Ae201684_008254</name>
</gene>
<dbReference type="InterPro" id="IPR036397">
    <property type="entry name" value="RNaseH_sf"/>
</dbReference>
<evidence type="ECO:0000313" key="3">
    <source>
        <dbReference type="Proteomes" id="UP000481153"/>
    </source>
</evidence>
<dbReference type="PANTHER" id="PTHR19303:SF57">
    <property type="entry name" value="HTH CENPB-TYPE DOMAIN-CONTAINING PROTEIN"/>
    <property type="match status" value="1"/>
</dbReference>
<dbReference type="VEuPathDB" id="FungiDB:AeMF1_013161"/>
<dbReference type="PANTHER" id="PTHR19303">
    <property type="entry name" value="TRANSPOSON"/>
    <property type="match status" value="1"/>
</dbReference>
<dbReference type="Pfam" id="PF03184">
    <property type="entry name" value="DDE_1"/>
    <property type="match status" value="1"/>
</dbReference>
<dbReference type="GO" id="GO:0003677">
    <property type="term" value="F:DNA binding"/>
    <property type="evidence" value="ECO:0007669"/>
    <property type="project" value="TreeGrafter"/>
</dbReference>